<dbReference type="EMBL" id="LNYO01000013">
    <property type="protein sequence ID" value="KTD36295.1"/>
    <property type="molecule type" value="Genomic_DNA"/>
</dbReference>
<dbReference type="PATRIC" id="fig|45070.6.peg.1345"/>
<dbReference type="Pfam" id="PF02275">
    <property type="entry name" value="CBAH"/>
    <property type="match status" value="1"/>
</dbReference>
<dbReference type="Proteomes" id="UP000054725">
    <property type="component" value="Unassembled WGS sequence"/>
</dbReference>
<keyword evidence="2 4" id="KW-0378">Hydrolase</keyword>
<dbReference type="OrthoDB" id="1265391at2"/>
<keyword evidence="5" id="KW-1185">Reference proteome</keyword>
<feature type="domain" description="Choloylglycine hydrolase/NAAA C-terminal" evidence="3">
    <location>
        <begin position="26"/>
        <end position="293"/>
    </location>
</feature>
<evidence type="ECO:0000256" key="2">
    <source>
        <dbReference type="ARBA" id="ARBA00022801"/>
    </source>
</evidence>
<comment type="similarity">
    <text evidence="1">Belongs to the peptidase C59 family.</text>
</comment>
<protein>
    <submittedName>
        <fullName evidence="4">Choloylglycine hydrolase</fullName>
        <ecNumber evidence="4">3.5.1.24</ecNumber>
    </submittedName>
</protein>
<dbReference type="InterPro" id="IPR052193">
    <property type="entry name" value="Peptidase_C59"/>
</dbReference>
<evidence type="ECO:0000313" key="4">
    <source>
        <dbReference type="EMBL" id="KTD36295.1"/>
    </source>
</evidence>
<reference evidence="4 5" key="1">
    <citation type="submission" date="2015-11" db="EMBL/GenBank/DDBJ databases">
        <title>Genomic analysis of 38 Legionella species identifies large and diverse effector repertoires.</title>
        <authorList>
            <person name="Burstein D."/>
            <person name="Amaro F."/>
            <person name="Zusman T."/>
            <person name="Lifshitz Z."/>
            <person name="Cohen O."/>
            <person name="Gilbert J.A."/>
            <person name="Pupko T."/>
            <person name="Shuman H.A."/>
            <person name="Segal G."/>
        </authorList>
    </citation>
    <scope>NUCLEOTIDE SEQUENCE [LARGE SCALE GENOMIC DNA]</scope>
    <source>
        <strain evidence="4 5">ATCC 49506</strain>
    </source>
</reference>
<dbReference type="AlphaFoldDB" id="A0A0W0WVF4"/>
<dbReference type="PANTHER" id="PTHR35527:SF2">
    <property type="entry name" value="HYDROLASE"/>
    <property type="match status" value="1"/>
</dbReference>
<evidence type="ECO:0000313" key="5">
    <source>
        <dbReference type="Proteomes" id="UP000054725"/>
    </source>
</evidence>
<comment type="caution">
    <text evidence="4">The sequence shown here is derived from an EMBL/GenBank/DDBJ whole genome shotgun (WGS) entry which is preliminary data.</text>
</comment>
<dbReference type="InterPro" id="IPR029055">
    <property type="entry name" value="Ntn_hydrolases_N"/>
</dbReference>
<evidence type="ECO:0000256" key="1">
    <source>
        <dbReference type="ARBA" id="ARBA00006625"/>
    </source>
</evidence>
<dbReference type="SUPFAM" id="SSF56235">
    <property type="entry name" value="N-terminal nucleophile aminohydrolases (Ntn hydrolases)"/>
    <property type="match status" value="1"/>
</dbReference>
<name>A0A0W0WVF4_9GAMM</name>
<organism evidence="4 5">
    <name type="scientific">Legionella nautarum</name>
    <dbReference type="NCBI Taxonomy" id="45070"/>
    <lineage>
        <taxon>Bacteria</taxon>
        <taxon>Pseudomonadati</taxon>
        <taxon>Pseudomonadota</taxon>
        <taxon>Gammaproteobacteria</taxon>
        <taxon>Legionellales</taxon>
        <taxon>Legionellaceae</taxon>
        <taxon>Legionella</taxon>
    </lineage>
</organism>
<evidence type="ECO:0000259" key="3">
    <source>
        <dbReference type="Pfam" id="PF02275"/>
    </source>
</evidence>
<dbReference type="InterPro" id="IPR029132">
    <property type="entry name" value="CBAH/NAAA_C"/>
</dbReference>
<accession>A0A0W0WVF4</accession>
<proteinExistence type="inferred from homology"/>
<dbReference type="PANTHER" id="PTHR35527">
    <property type="entry name" value="CHOLOYLGLYCINE HYDROLASE"/>
    <property type="match status" value="1"/>
</dbReference>
<sequence length="328" mass="37483">MVNKMKKVLSSFLVILLLLSTNGWSCTRLFWNTKGAMVVGRSFDWDSHYNETILILPRGMQHVGGVKVNEAKWRSKFGSIVVQENHEQQTGITDGINEKGLAAHLLSFEDAQYEERDKTRQGVSVLQWLQYYLDNFASVKEVIKHIHDVQIETTHFAAFSTLPLHVAIEDSEGDSAIIEFIEGKLKIYHDRAYRVMTNEPSYAQQLDNLAYYEASGCQKPLLPLDDKSTSRFVRAACYMSALPLASTSQQAVAMISSIIENVSVPYGMSETEATWWRTFIDYSSHRYYFKSTRVPTFFWLDYAKIDFSRSSSFRQIEAHAPHLMGDLS</sequence>
<dbReference type="Gene3D" id="3.60.60.10">
    <property type="entry name" value="Penicillin V Acylase, Chain A"/>
    <property type="match status" value="1"/>
</dbReference>
<dbReference type="STRING" id="45070.Lnau_1279"/>
<dbReference type="GO" id="GO:0045302">
    <property type="term" value="F:choloylglycine hydrolase activity"/>
    <property type="evidence" value="ECO:0007669"/>
    <property type="project" value="UniProtKB-EC"/>
</dbReference>
<dbReference type="EC" id="3.5.1.24" evidence="4"/>
<gene>
    <name evidence="4" type="ORF">Lnau_1279</name>
</gene>